<gene>
    <name evidence="1" type="ORF">Hokovirus_2_184</name>
</gene>
<evidence type="ECO:0000313" key="1">
    <source>
        <dbReference type="EMBL" id="ARF10657.1"/>
    </source>
</evidence>
<sequence>MNRIRKYNDTYQVLLTPNNNMSPDSGFLTGNWLDPKFQDFGIVNFTNSNDAMYEALKYPDINWEKIILDHVYIYKELYNQILNIIARRNLFVNIVPHLMSPDELKNEMFNRVMTYNNFNLFDNFTDIISFTIVEPWTKKLVSIGTLIERELYNYYKIQHKKIYFKKIIELIGYTPYGTTFQIRLIPNVLHQYIRNIPIVQVSNDNNFQKLLNIQNKVDNNYMII</sequence>
<proteinExistence type="predicted"/>
<reference evidence="1" key="1">
    <citation type="journal article" date="2017" name="Science">
        <title>Giant viruses with an expanded complement of translation system components.</title>
        <authorList>
            <person name="Schulz F."/>
            <person name="Yutin N."/>
            <person name="Ivanova N.N."/>
            <person name="Ortega D.R."/>
            <person name="Lee T.K."/>
            <person name="Vierheilig J."/>
            <person name="Daims H."/>
            <person name="Horn M."/>
            <person name="Wagner M."/>
            <person name="Jensen G.J."/>
            <person name="Kyrpides N.C."/>
            <person name="Koonin E.V."/>
            <person name="Woyke T."/>
        </authorList>
    </citation>
    <scope>NUCLEOTIDE SEQUENCE</scope>
    <source>
        <strain evidence="1">HKV1</strain>
    </source>
</reference>
<dbReference type="EMBL" id="KY684104">
    <property type="protein sequence ID" value="ARF10657.1"/>
    <property type="molecule type" value="Genomic_DNA"/>
</dbReference>
<accession>A0A1V0SG16</accession>
<protein>
    <submittedName>
        <fullName evidence="1">Uncharacterized protein</fullName>
    </submittedName>
</protein>
<organism evidence="1">
    <name type="scientific">Hokovirus HKV1</name>
    <dbReference type="NCBI Taxonomy" id="1977638"/>
    <lineage>
        <taxon>Viruses</taxon>
        <taxon>Varidnaviria</taxon>
        <taxon>Bamfordvirae</taxon>
        <taxon>Nucleocytoviricota</taxon>
        <taxon>Megaviricetes</taxon>
        <taxon>Imitervirales</taxon>
        <taxon>Mimiviridae</taxon>
        <taxon>Klosneuvirinae</taxon>
        <taxon>Hokovirus</taxon>
    </lineage>
</organism>
<name>A0A1V0SG16_9VIRU</name>